<dbReference type="NCBIfam" id="TIGR01726">
    <property type="entry name" value="HEQRo_perm_3TM"/>
    <property type="match status" value="1"/>
</dbReference>
<proteinExistence type="inferred from homology"/>
<dbReference type="GO" id="GO:0043190">
    <property type="term" value="C:ATP-binding cassette (ABC) transporter complex"/>
    <property type="evidence" value="ECO:0007669"/>
    <property type="project" value="InterPro"/>
</dbReference>
<dbReference type="RefSeq" id="WP_145896905.1">
    <property type="nucleotide sequence ID" value="NZ_VOBQ01000027.1"/>
</dbReference>
<dbReference type="GO" id="GO:0006865">
    <property type="term" value="P:amino acid transport"/>
    <property type="evidence" value="ECO:0007669"/>
    <property type="project" value="TreeGrafter"/>
</dbReference>
<dbReference type="GO" id="GO:0022857">
    <property type="term" value="F:transmembrane transporter activity"/>
    <property type="evidence" value="ECO:0007669"/>
    <property type="project" value="InterPro"/>
</dbReference>
<gene>
    <name evidence="10" type="ORF">FN976_27080</name>
</gene>
<dbReference type="PROSITE" id="PS50928">
    <property type="entry name" value="ABC_TM1"/>
    <property type="match status" value="1"/>
</dbReference>
<accession>A0A562ZF26</accession>
<keyword evidence="4" id="KW-1003">Cell membrane</keyword>
<dbReference type="Gene3D" id="1.10.3720.10">
    <property type="entry name" value="MetI-like"/>
    <property type="match status" value="1"/>
</dbReference>
<sequence length="227" mass="24687">MKYDFDFRAPLAYWPDFLAAAGTTLGLSLAATVFGFLLGVSCALARTGRKPWLTRLSSVYVEAIRNTPLLVQIFIVYFGLASIGWKVDAFAAATAALVINVGAYTSEIVRAGIESVPKGQIEAAECLGLSRRHLLTHVVLPPAIERVYPALTSQYVLLMLASSITSQISAEELTAAANRIQSETFRSVETYLIVAAAYLVLSMVMRLVFSCASYAAFPRRRRLGTPL</sequence>
<evidence type="ECO:0000256" key="3">
    <source>
        <dbReference type="ARBA" id="ARBA00022448"/>
    </source>
</evidence>
<comment type="caution">
    <text evidence="10">The sequence shown here is derived from an EMBL/GenBank/DDBJ whole genome shotgun (WGS) entry which is preliminary data.</text>
</comment>
<dbReference type="PANTHER" id="PTHR30614:SF35">
    <property type="entry name" value="ABC TRANSPORTER PERMEASE PROTEIN"/>
    <property type="match status" value="1"/>
</dbReference>
<dbReference type="AlphaFoldDB" id="A0A562ZF26"/>
<dbReference type="PANTHER" id="PTHR30614">
    <property type="entry name" value="MEMBRANE COMPONENT OF AMINO ACID ABC TRANSPORTER"/>
    <property type="match status" value="1"/>
</dbReference>
<protein>
    <submittedName>
        <fullName evidence="10">Amino acid ABC transporter permease</fullName>
    </submittedName>
</protein>
<evidence type="ECO:0000256" key="7">
    <source>
        <dbReference type="ARBA" id="ARBA00023136"/>
    </source>
</evidence>
<dbReference type="CDD" id="cd06261">
    <property type="entry name" value="TM_PBP2"/>
    <property type="match status" value="1"/>
</dbReference>
<organism evidence="10 11">
    <name type="scientific">Caenimonas sedimenti</name>
    <dbReference type="NCBI Taxonomy" id="2596921"/>
    <lineage>
        <taxon>Bacteria</taxon>
        <taxon>Pseudomonadati</taxon>
        <taxon>Pseudomonadota</taxon>
        <taxon>Betaproteobacteria</taxon>
        <taxon>Burkholderiales</taxon>
        <taxon>Comamonadaceae</taxon>
        <taxon>Caenimonas</taxon>
    </lineage>
</organism>
<evidence type="ECO:0000256" key="8">
    <source>
        <dbReference type="RuleBase" id="RU363032"/>
    </source>
</evidence>
<keyword evidence="7 8" id="KW-0472">Membrane</keyword>
<feature type="transmembrane region" description="Helical" evidence="8">
    <location>
        <begin position="20"/>
        <end position="45"/>
    </location>
</feature>
<keyword evidence="5 8" id="KW-0812">Transmembrane</keyword>
<evidence type="ECO:0000256" key="6">
    <source>
        <dbReference type="ARBA" id="ARBA00022989"/>
    </source>
</evidence>
<evidence type="ECO:0000256" key="1">
    <source>
        <dbReference type="ARBA" id="ARBA00004429"/>
    </source>
</evidence>
<dbReference type="EMBL" id="VOBQ01000027">
    <property type="protein sequence ID" value="TWO66045.1"/>
    <property type="molecule type" value="Genomic_DNA"/>
</dbReference>
<evidence type="ECO:0000256" key="5">
    <source>
        <dbReference type="ARBA" id="ARBA00022692"/>
    </source>
</evidence>
<dbReference type="InterPro" id="IPR010065">
    <property type="entry name" value="AA_ABC_transptr_permease_3TM"/>
</dbReference>
<evidence type="ECO:0000256" key="2">
    <source>
        <dbReference type="ARBA" id="ARBA00010072"/>
    </source>
</evidence>
<feature type="transmembrane region" description="Helical" evidence="8">
    <location>
        <begin position="191"/>
        <end position="217"/>
    </location>
</feature>
<comment type="subcellular location">
    <subcellularLocation>
        <location evidence="1">Cell inner membrane</location>
        <topology evidence="1">Multi-pass membrane protein</topology>
    </subcellularLocation>
    <subcellularLocation>
        <location evidence="8">Cell membrane</location>
        <topology evidence="8">Multi-pass membrane protein</topology>
    </subcellularLocation>
</comment>
<keyword evidence="6 8" id="KW-1133">Transmembrane helix</keyword>
<reference evidence="10 11" key="1">
    <citation type="submission" date="2019-07" db="EMBL/GenBank/DDBJ databases">
        <title>Caenimonas sedimenti sp. nov., isolated from activated sludge.</title>
        <authorList>
            <person name="Xu J."/>
        </authorList>
    </citation>
    <scope>NUCLEOTIDE SEQUENCE [LARGE SCALE GENOMIC DNA]</scope>
    <source>
        <strain evidence="10 11">HX-9-20</strain>
    </source>
</reference>
<evidence type="ECO:0000313" key="10">
    <source>
        <dbReference type="EMBL" id="TWO66045.1"/>
    </source>
</evidence>
<evidence type="ECO:0000256" key="4">
    <source>
        <dbReference type="ARBA" id="ARBA00022475"/>
    </source>
</evidence>
<comment type="similarity">
    <text evidence="2">Belongs to the binding-protein-dependent transport system permease family. HisMQ subfamily.</text>
</comment>
<dbReference type="SUPFAM" id="SSF161098">
    <property type="entry name" value="MetI-like"/>
    <property type="match status" value="1"/>
</dbReference>
<evidence type="ECO:0000313" key="11">
    <source>
        <dbReference type="Proteomes" id="UP000318199"/>
    </source>
</evidence>
<dbReference type="InterPro" id="IPR043429">
    <property type="entry name" value="ArtM/GltK/GlnP/TcyL/YhdX-like"/>
</dbReference>
<feature type="domain" description="ABC transmembrane type-1" evidence="9">
    <location>
        <begin position="21"/>
        <end position="209"/>
    </location>
</feature>
<dbReference type="Proteomes" id="UP000318199">
    <property type="component" value="Unassembled WGS sequence"/>
</dbReference>
<dbReference type="InterPro" id="IPR000515">
    <property type="entry name" value="MetI-like"/>
</dbReference>
<keyword evidence="3 8" id="KW-0813">Transport</keyword>
<name>A0A562ZF26_9BURK</name>
<feature type="transmembrane region" description="Helical" evidence="8">
    <location>
        <begin position="66"/>
        <end position="85"/>
    </location>
</feature>
<dbReference type="Pfam" id="PF00528">
    <property type="entry name" value="BPD_transp_1"/>
    <property type="match status" value="1"/>
</dbReference>
<dbReference type="InterPro" id="IPR035906">
    <property type="entry name" value="MetI-like_sf"/>
</dbReference>
<keyword evidence="11" id="KW-1185">Reference proteome</keyword>
<evidence type="ECO:0000259" key="9">
    <source>
        <dbReference type="PROSITE" id="PS50928"/>
    </source>
</evidence>
<dbReference type="OrthoDB" id="6580405at2"/>